<dbReference type="Proteomes" id="UP000318138">
    <property type="component" value="Chromosome"/>
</dbReference>
<dbReference type="Pfam" id="PF00874">
    <property type="entry name" value="PRD"/>
    <property type="match status" value="2"/>
</dbReference>
<dbReference type="InterPro" id="IPR036650">
    <property type="entry name" value="CAT_RNA-bd_dom_sf"/>
</dbReference>
<accession>A0A859FAT3</accession>
<dbReference type="Gene3D" id="2.30.24.10">
    <property type="entry name" value="CAT RNA-binding domain"/>
    <property type="match status" value="1"/>
</dbReference>
<keyword evidence="4" id="KW-1185">Reference proteome</keyword>
<dbReference type="PANTHER" id="PTHR30185:SF15">
    <property type="entry name" value="CRYPTIC BETA-GLUCOSIDE BGL OPERON ANTITERMINATOR"/>
    <property type="match status" value="1"/>
</dbReference>
<dbReference type="PROSITE" id="PS51372">
    <property type="entry name" value="PRD_2"/>
    <property type="match status" value="2"/>
</dbReference>
<dbReference type="InterPro" id="IPR004341">
    <property type="entry name" value="CAT_RNA-bd_dom"/>
</dbReference>
<dbReference type="AlphaFoldDB" id="A0A859FAT3"/>
<evidence type="ECO:0000313" key="4">
    <source>
        <dbReference type="Proteomes" id="UP000318138"/>
    </source>
</evidence>
<dbReference type="InterPro" id="IPR050661">
    <property type="entry name" value="BglG_antiterminators"/>
</dbReference>
<dbReference type="Pfam" id="PF03123">
    <property type="entry name" value="CAT_RBD"/>
    <property type="match status" value="1"/>
</dbReference>
<dbReference type="NCBIfam" id="NF046042">
    <property type="entry name" value="LicT"/>
    <property type="match status" value="1"/>
</dbReference>
<dbReference type="SUPFAM" id="SSF50151">
    <property type="entry name" value="SacY-like RNA-binding domain"/>
    <property type="match status" value="1"/>
</dbReference>
<dbReference type="SMART" id="SM01061">
    <property type="entry name" value="CAT_RBD"/>
    <property type="match status" value="1"/>
</dbReference>
<protein>
    <submittedName>
        <fullName evidence="3">PRD domain-containing protein</fullName>
    </submittedName>
</protein>
<evidence type="ECO:0000259" key="2">
    <source>
        <dbReference type="PROSITE" id="PS51372"/>
    </source>
</evidence>
<evidence type="ECO:0000256" key="1">
    <source>
        <dbReference type="ARBA" id="ARBA00022737"/>
    </source>
</evidence>
<feature type="domain" description="PRD" evidence="2">
    <location>
        <begin position="171"/>
        <end position="283"/>
    </location>
</feature>
<organism evidence="3 4">
    <name type="scientific">Paenalkalicoccus suaedae</name>
    <dbReference type="NCBI Taxonomy" id="2592382"/>
    <lineage>
        <taxon>Bacteria</taxon>
        <taxon>Bacillati</taxon>
        <taxon>Bacillota</taxon>
        <taxon>Bacilli</taxon>
        <taxon>Bacillales</taxon>
        <taxon>Bacillaceae</taxon>
        <taxon>Paenalkalicoccus</taxon>
    </lineage>
</organism>
<name>A0A859FAT3_9BACI</name>
<gene>
    <name evidence="3" type="ORF">FLK61_26760</name>
</gene>
<dbReference type="PANTHER" id="PTHR30185">
    <property type="entry name" value="CRYPTIC BETA-GLUCOSIDE BGL OPERON ANTITERMINATOR"/>
    <property type="match status" value="1"/>
</dbReference>
<proteinExistence type="predicted"/>
<dbReference type="InterPro" id="IPR011608">
    <property type="entry name" value="PRD"/>
</dbReference>
<feature type="domain" description="PRD" evidence="2">
    <location>
        <begin position="65"/>
        <end position="170"/>
    </location>
</feature>
<dbReference type="RefSeq" id="WP_176008400.1">
    <property type="nucleotide sequence ID" value="NZ_CP041372.2"/>
</dbReference>
<reference evidence="4" key="1">
    <citation type="submission" date="2019-07" db="EMBL/GenBank/DDBJ databases">
        <title>Bacillus alkalisoli sp. nov. isolated from saline soil.</title>
        <authorList>
            <person name="Sun J.-Q."/>
            <person name="Xu L."/>
        </authorList>
    </citation>
    <scope>NUCLEOTIDE SEQUENCE [LARGE SCALE GENOMIC DNA]</scope>
    <source>
        <strain evidence="4">M4U3P1</strain>
    </source>
</reference>
<dbReference type="Gene3D" id="1.10.1790.10">
    <property type="entry name" value="PRD domain"/>
    <property type="match status" value="2"/>
</dbReference>
<evidence type="ECO:0000313" key="3">
    <source>
        <dbReference type="EMBL" id="QKS70359.1"/>
    </source>
</evidence>
<sequence length="283" mass="32682">MKIEKILNNNVVITENEQGNELVVMGKGLAFQKKVGQQVEDEKIEKTFVLTNNNVSPKLQELLRDVPESFLALSEKILSYAKKVLQAPLDDHIYVSLTDHLSYAVTRHQQGLKLKNPLLWEVRKFYRKEYEVGLHALAIIKEETGHELDQDEAASIALHLLNSQLPNQGMDSMVKVTKLVNGILTVVRYHYGTVPDESSINYERFLTHLRYFAFRLIGNERLEPTDADDTFLFQQVSKKYPSAFECSEKVTHFVNQTFGYHVTTEEQTYLMIHIERVMNRHTT</sequence>
<dbReference type="InterPro" id="IPR036634">
    <property type="entry name" value="PRD_sf"/>
</dbReference>
<keyword evidence="1" id="KW-0677">Repeat</keyword>
<dbReference type="SUPFAM" id="SSF63520">
    <property type="entry name" value="PTS-regulatory domain, PRD"/>
    <property type="match status" value="2"/>
</dbReference>
<dbReference type="GO" id="GO:0006355">
    <property type="term" value="P:regulation of DNA-templated transcription"/>
    <property type="evidence" value="ECO:0007669"/>
    <property type="project" value="InterPro"/>
</dbReference>
<dbReference type="EMBL" id="CP041372">
    <property type="protein sequence ID" value="QKS70359.1"/>
    <property type="molecule type" value="Genomic_DNA"/>
</dbReference>
<dbReference type="KEGG" id="psua:FLK61_26760"/>
<dbReference type="GO" id="GO:0003723">
    <property type="term" value="F:RNA binding"/>
    <property type="evidence" value="ECO:0007669"/>
    <property type="project" value="InterPro"/>
</dbReference>